<evidence type="ECO:0000313" key="1">
    <source>
        <dbReference type="EMBL" id="KAJ7373317.1"/>
    </source>
</evidence>
<name>A0A9X0CRH3_9CNID</name>
<organism evidence="1 2">
    <name type="scientific">Desmophyllum pertusum</name>
    <dbReference type="NCBI Taxonomy" id="174260"/>
    <lineage>
        <taxon>Eukaryota</taxon>
        <taxon>Metazoa</taxon>
        <taxon>Cnidaria</taxon>
        <taxon>Anthozoa</taxon>
        <taxon>Hexacorallia</taxon>
        <taxon>Scleractinia</taxon>
        <taxon>Caryophylliina</taxon>
        <taxon>Caryophylliidae</taxon>
        <taxon>Desmophyllum</taxon>
    </lineage>
</organism>
<keyword evidence="2" id="KW-1185">Reference proteome</keyword>
<dbReference type="OrthoDB" id="5975353at2759"/>
<dbReference type="AlphaFoldDB" id="A0A9X0CRH3"/>
<accession>A0A9X0CRH3</accession>
<sequence>MICHLKCRPRNKKRLKRTAICNYVDLLMSTQNPCNHDDWVKPPIHPCKRQFKNIPKNEWDKDFEDLLNSVQRHTQCSTGYCSHRKGQEDEVSCRFNFPKENCEQTHLEYENLKSKDGEEHYKVKVVTKRNDNCLNNHQRIQLQDGEQIVLFKLSLTTILAWSTWENKAEKISSVARDAFTSVLCEPSNQTDGKRALRKLMMRAVGKRDMSIQEVIII</sequence>
<protein>
    <submittedName>
        <fullName evidence="1">Uncharacterized protein</fullName>
    </submittedName>
</protein>
<evidence type="ECO:0000313" key="2">
    <source>
        <dbReference type="Proteomes" id="UP001163046"/>
    </source>
</evidence>
<reference evidence="1" key="1">
    <citation type="submission" date="2023-01" db="EMBL/GenBank/DDBJ databases">
        <title>Genome assembly of the deep-sea coral Lophelia pertusa.</title>
        <authorList>
            <person name="Herrera S."/>
            <person name="Cordes E."/>
        </authorList>
    </citation>
    <scope>NUCLEOTIDE SEQUENCE</scope>
    <source>
        <strain evidence="1">USNM1676648</strain>
        <tissue evidence="1">Polyp</tissue>
    </source>
</reference>
<gene>
    <name evidence="1" type="ORF">OS493_012908</name>
</gene>
<comment type="caution">
    <text evidence="1">The sequence shown here is derived from an EMBL/GenBank/DDBJ whole genome shotgun (WGS) entry which is preliminary data.</text>
</comment>
<dbReference type="Proteomes" id="UP001163046">
    <property type="component" value="Unassembled WGS sequence"/>
</dbReference>
<dbReference type="EMBL" id="MU826831">
    <property type="protein sequence ID" value="KAJ7373317.1"/>
    <property type="molecule type" value="Genomic_DNA"/>
</dbReference>
<proteinExistence type="predicted"/>